<dbReference type="Proteomes" id="UP000257109">
    <property type="component" value="Unassembled WGS sequence"/>
</dbReference>
<sequence>MAGSTQQFGVRESSASKVVNEHHTSPPAKVCGICAFIEYPTDACPTLQETELTNVEVATMMGGQ</sequence>
<reference evidence="2" key="1">
    <citation type="submission" date="2018-05" db="EMBL/GenBank/DDBJ databases">
        <title>Draft genome of Mucuna pruriens seed.</title>
        <authorList>
            <person name="Nnadi N.E."/>
            <person name="Vos R."/>
            <person name="Hasami M.H."/>
            <person name="Devisetty U.K."/>
            <person name="Aguiy J.C."/>
        </authorList>
    </citation>
    <scope>NUCLEOTIDE SEQUENCE [LARGE SCALE GENOMIC DNA]</scope>
    <source>
        <strain evidence="2">JCA_2017</strain>
    </source>
</reference>
<keyword evidence="3" id="KW-1185">Reference proteome</keyword>
<comment type="caution">
    <text evidence="2">The sequence shown here is derived from an EMBL/GenBank/DDBJ whole genome shotgun (WGS) entry which is preliminary data.</text>
</comment>
<feature type="compositionally biased region" description="Polar residues" evidence="1">
    <location>
        <begin position="1"/>
        <end position="17"/>
    </location>
</feature>
<evidence type="ECO:0000313" key="3">
    <source>
        <dbReference type="Proteomes" id="UP000257109"/>
    </source>
</evidence>
<dbReference type="OrthoDB" id="999762at2759"/>
<evidence type="ECO:0000313" key="2">
    <source>
        <dbReference type="EMBL" id="RDX82478.1"/>
    </source>
</evidence>
<feature type="region of interest" description="Disordered" evidence="1">
    <location>
        <begin position="1"/>
        <end position="25"/>
    </location>
</feature>
<accession>A0A371FVY9</accession>
<gene>
    <name evidence="2" type="ORF">CR513_36717</name>
</gene>
<protein>
    <submittedName>
        <fullName evidence="2">Uncharacterized protein</fullName>
    </submittedName>
</protein>
<evidence type="ECO:0000256" key="1">
    <source>
        <dbReference type="SAM" id="MobiDB-lite"/>
    </source>
</evidence>
<dbReference type="EMBL" id="QJKJ01007631">
    <property type="protein sequence ID" value="RDX82478.1"/>
    <property type="molecule type" value="Genomic_DNA"/>
</dbReference>
<organism evidence="2 3">
    <name type="scientific">Mucuna pruriens</name>
    <name type="common">Velvet bean</name>
    <name type="synonym">Dolichos pruriens</name>
    <dbReference type="NCBI Taxonomy" id="157652"/>
    <lineage>
        <taxon>Eukaryota</taxon>
        <taxon>Viridiplantae</taxon>
        <taxon>Streptophyta</taxon>
        <taxon>Embryophyta</taxon>
        <taxon>Tracheophyta</taxon>
        <taxon>Spermatophyta</taxon>
        <taxon>Magnoliopsida</taxon>
        <taxon>eudicotyledons</taxon>
        <taxon>Gunneridae</taxon>
        <taxon>Pentapetalae</taxon>
        <taxon>rosids</taxon>
        <taxon>fabids</taxon>
        <taxon>Fabales</taxon>
        <taxon>Fabaceae</taxon>
        <taxon>Papilionoideae</taxon>
        <taxon>50 kb inversion clade</taxon>
        <taxon>NPAAA clade</taxon>
        <taxon>indigoferoid/millettioid clade</taxon>
        <taxon>Phaseoleae</taxon>
        <taxon>Mucuna</taxon>
    </lineage>
</organism>
<proteinExistence type="predicted"/>
<dbReference type="AlphaFoldDB" id="A0A371FVY9"/>
<feature type="non-terminal residue" evidence="2">
    <location>
        <position position="1"/>
    </location>
</feature>
<name>A0A371FVY9_MUCPR</name>